<dbReference type="GO" id="GO:0031146">
    <property type="term" value="P:SCF-dependent proteasomal ubiquitin-dependent protein catabolic process"/>
    <property type="evidence" value="ECO:0000318"/>
    <property type="project" value="GO_Central"/>
</dbReference>
<dbReference type="STRING" id="6239.C06A8.4.1"/>
<feature type="compositionally biased region" description="Pro residues" evidence="4">
    <location>
        <begin position="12"/>
        <end position="23"/>
    </location>
</feature>
<gene>
    <name evidence="8 10" type="primary">skr-17</name>
    <name evidence="10" type="ORF">C06A8.4</name>
    <name evidence="8" type="ORF">CELE_C06A8.4</name>
</gene>
<dbReference type="SMART" id="SM00512">
    <property type="entry name" value="Skp1"/>
    <property type="match status" value="1"/>
</dbReference>
<accession>G5EGN7</accession>
<keyword evidence="9" id="KW-1185">Reference proteome</keyword>
<keyword evidence="2 3" id="KW-0833">Ubl conjugation pathway</keyword>
<name>G5EGN7_CAEEL</name>
<evidence type="ECO:0000256" key="1">
    <source>
        <dbReference type="ARBA" id="ARBA00009993"/>
    </source>
</evidence>
<dbReference type="eggNOG" id="KOG1724">
    <property type="taxonomic scope" value="Eukaryota"/>
</dbReference>
<dbReference type="GO" id="GO:0097602">
    <property type="term" value="F:cullin family protein binding"/>
    <property type="evidence" value="ECO:0000318"/>
    <property type="project" value="GO_Central"/>
</dbReference>
<dbReference type="Pfam" id="PF01466">
    <property type="entry name" value="Skp1"/>
    <property type="match status" value="1"/>
</dbReference>
<dbReference type="CTD" id="174257"/>
<dbReference type="PANTHER" id="PTHR11165">
    <property type="entry name" value="SKP1"/>
    <property type="match status" value="1"/>
</dbReference>
<comment type="similarity">
    <text evidence="1 3">Belongs to the SKP1 family.</text>
</comment>
<dbReference type="SUPFAM" id="SSF81382">
    <property type="entry name" value="Skp1 dimerisation domain-like"/>
    <property type="match status" value="1"/>
</dbReference>
<dbReference type="WormBase" id="C06A8.4">
    <property type="protein sequence ID" value="CE02455"/>
    <property type="gene ID" value="WBGene00004823"/>
    <property type="gene designation" value="skr-17"/>
</dbReference>
<dbReference type="Proteomes" id="UP000001940">
    <property type="component" value="Chromosome II"/>
</dbReference>
<dbReference type="InterPro" id="IPR016897">
    <property type="entry name" value="SKP1"/>
</dbReference>
<evidence type="ECO:0000313" key="7">
    <source>
        <dbReference type="EMBL" id="AAL34105.1"/>
    </source>
</evidence>
<keyword evidence="11" id="KW-1267">Proteomics identification</keyword>
<sequence>MPKKNNTKRAPPSVPKPSGPPPRLLQLTSSDGHLLQGDIRALLLSSTLAATIRELGYDKEYCAELKPVPVNNVVGFTLKLLIEWCDKHKEDDPAIALAEKDKKNICIPSWDRHFLSRLPMSNLFDLITAAYHLDVTGLINYGCKTVANSAKGKNAEEMRELFGIPEPWEQPSTSTATWDD</sequence>
<dbReference type="Gene3D" id="3.30.710.10">
    <property type="entry name" value="Potassium Channel Kv1.1, Chain A"/>
    <property type="match status" value="1"/>
</dbReference>
<evidence type="ECO:0000259" key="6">
    <source>
        <dbReference type="Pfam" id="PF03931"/>
    </source>
</evidence>
<reference evidence="8" key="3">
    <citation type="submission" date="2003-03" db="EMBL/GenBank/DDBJ databases">
        <authorList>
            <person name="Sulson J.E."/>
            <person name="Waterston R."/>
        </authorList>
    </citation>
    <scope>NUCLEOTIDE SEQUENCE</scope>
    <source>
        <strain evidence="8">Bristol N2</strain>
    </source>
</reference>
<dbReference type="SUPFAM" id="SSF54695">
    <property type="entry name" value="POZ domain"/>
    <property type="match status" value="1"/>
</dbReference>
<evidence type="ECO:0000256" key="4">
    <source>
        <dbReference type="SAM" id="MobiDB-lite"/>
    </source>
</evidence>
<dbReference type="InterPro" id="IPR011333">
    <property type="entry name" value="SKP1/BTB/POZ_sf"/>
</dbReference>
<dbReference type="FunFam" id="3.30.710.10:FF:000124">
    <property type="entry name" value="Protein CBG09126"/>
    <property type="match status" value="1"/>
</dbReference>
<dbReference type="OMA" id="INYGCKT"/>
<dbReference type="InterPro" id="IPR016072">
    <property type="entry name" value="Skp1_comp_dimer"/>
</dbReference>
<dbReference type="HOGENOM" id="CLU_059252_1_1_1"/>
<feature type="domain" description="SKP1 component dimerisation" evidence="5">
    <location>
        <begin position="137"/>
        <end position="166"/>
    </location>
</feature>
<dbReference type="PeptideAtlas" id="G5EGN7"/>
<dbReference type="CDD" id="cd18322">
    <property type="entry name" value="BTB_POZ_SKP1"/>
    <property type="match status" value="1"/>
</dbReference>
<comment type="pathway">
    <text evidence="3">Protein modification; protein ubiquitination.</text>
</comment>
<dbReference type="PIRSF" id="PIRSF028729">
    <property type="entry name" value="E3_ubiquit_lig_SCF_Skp"/>
    <property type="match status" value="1"/>
</dbReference>
<dbReference type="AlphaFoldDB" id="G5EGN7"/>
<dbReference type="GO" id="GO:0005634">
    <property type="term" value="C:nucleus"/>
    <property type="evidence" value="ECO:0000318"/>
    <property type="project" value="GO_Central"/>
</dbReference>
<protein>
    <recommendedName>
        <fullName evidence="3">Skp1-related protein</fullName>
    </recommendedName>
</protein>
<evidence type="ECO:0000256" key="3">
    <source>
        <dbReference type="PIRNR" id="PIRNR028729"/>
    </source>
</evidence>
<dbReference type="RefSeq" id="NP_001379551.1">
    <property type="nucleotide sequence ID" value="NM_001393127.1"/>
</dbReference>
<dbReference type="GO" id="GO:0016567">
    <property type="term" value="P:protein ubiquitination"/>
    <property type="evidence" value="ECO:0007669"/>
    <property type="project" value="UniProtKB-UniPathway"/>
</dbReference>
<dbReference type="Pfam" id="PF03931">
    <property type="entry name" value="Skp1_POZ"/>
    <property type="match status" value="1"/>
</dbReference>
<dbReference type="OrthoDB" id="5783575at2759"/>
<dbReference type="KEGG" id="cel:CELE_C06A8.4"/>
<dbReference type="SMR" id="G5EGN7"/>
<dbReference type="AGR" id="WB:WBGene00004823"/>
<dbReference type="Bgee" id="WBGene00004823">
    <property type="expression patterns" value="Expressed in germ line (C elegans) and 4 other cell types or tissues"/>
</dbReference>
<dbReference type="PaxDb" id="6239-C06A8.4"/>
<evidence type="ECO:0000313" key="8">
    <source>
        <dbReference type="EMBL" id="CCD61462.1"/>
    </source>
</evidence>
<evidence type="ECO:0000256" key="2">
    <source>
        <dbReference type="ARBA" id="ARBA00022786"/>
    </source>
</evidence>
<evidence type="ECO:0000313" key="9">
    <source>
        <dbReference type="Proteomes" id="UP000001940"/>
    </source>
</evidence>
<dbReference type="EMBL" id="AF440517">
    <property type="protein sequence ID" value="AAL34105.1"/>
    <property type="molecule type" value="mRNA"/>
</dbReference>
<reference evidence="8" key="4">
    <citation type="submission" date="2024-10" db="EMBL/GenBank/DDBJ databases">
        <authorList>
            <consortium name="WormBase Consortium"/>
            <person name="WormBase"/>
        </authorList>
    </citation>
    <scope>NUCLEOTIDE SEQUENCE</scope>
    <source>
        <strain evidence="8">Bristol N2</strain>
    </source>
</reference>
<organism evidence="8 9">
    <name type="scientific">Caenorhabditis elegans</name>
    <dbReference type="NCBI Taxonomy" id="6239"/>
    <lineage>
        <taxon>Eukaryota</taxon>
        <taxon>Metazoa</taxon>
        <taxon>Ecdysozoa</taxon>
        <taxon>Nematoda</taxon>
        <taxon>Chromadorea</taxon>
        <taxon>Rhabditida</taxon>
        <taxon>Rhabditina</taxon>
        <taxon>Rhabditomorpha</taxon>
        <taxon>Rhabditoidea</taxon>
        <taxon>Rhabditidae</taxon>
        <taxon>Peloderinae</taxon>
        <taxon>Caenorhabditis</taxon>
    </lineage>
</organism>
<dbReference type="InterPro" id="IPR001232">
    <property type="entry name" value="SKP1-like"/>
</dbReference>
<proteinExistence type="evidence at protein level"/>
<dbReference type="PIR" id="T15426">
    <property type="entry name" value="T15426"/>
</dbReference>
<evidence type="ECO:0007829" key="11">
    <source>
        <dbReference type="PeptideAtlas" id="G5EGN7"/>
    </source>
</evidence>
<dbReference type="InterPro" id="IPR036296">
    <property type="entry name" value="SKP1-like_dim_sf"/>
</dbReference>
<dbReference type="GO" id="GO:0005737">
    <property type="term" value="C:cytoplasm"/>
    <property type="evidence" value="ECO:0000318"/>
    <property type="project" value="GO_Central"/>
</dbReference>
<dbReference type="EMBL" id="BX284602">
    <property type="protein sequence ID" value="CCD61462.1"/>
    <property type="molecule type" value="Genomic_DNA"/>
</dbReference>
<comment type="function">
    <text evidence="3">Probable essential component of SCF (SKP1-CUL1-F-box protein) E3 ubiquitin-protein ligase complexes, which mediate the ubiquitination and subsequent proteasomal degradation of target proteins. Regulates cell proliferation during embryonic and larval development.</text>
</comment>
<evidence type="ECO:0000313" key="10">
    <source>
        <dbReference type="WormBase" id="C06A8.4"/>
    </source>
</evidence>
<evidence type="ECO:0000259" key="5">
    <source>
        <dbReference type="Pfam" id="PF01466"/>
    </source>
</evidence>
<dbReference type="GeneID" id="174257"/>
<reference evidence="7" key="2">
    <citation type="journal article" date="2002" name="Curr. Biol.">
        <title>The Caenorhabditis elegans Skp1-related gene family: diverse functions in cell proliferation, morphogenesis, and meiosis.</title>
        <authorList>
            <person name="Nayak S."/>
            <person name="Santiago F.E."/>
            <person name="Jin H."/>
            <person name="Lin D."/>
            <person name="Schedl T."/>
            <person name="Kipreos E.T."/>
        </authorList>
    </citation>
    <scope>NUCLEOTIDE SEQUENCE</scope>
</reference>
<dbReference type="InterPro" id="IPR016073">
    <property type="entry name" value="Skp1_comp_POZ"/>
</dbReference>
<feature type="region of interest" description="Disordered" evidence="4">
    <location>
        <begin position="1"/>
        <end position="23"/>
    </location>
</feature>
<dbReference type="UniPathway" id="UPA00143"/>
<reference evidence="8 9" key="1">
    <citation type="journal article" date="1998" name="Science">
        <title>Genome sequence of the nematode C. elegans: a platform for investigating biology.</title>
        <authorList>
            <consortium name="The C. elegans sequencing consortium"/>
            <person name="Sulson J.E."/>
            <person name="Waterston R."/>
        </authorList>
    </citation>
    <scope>NUCLEOTIDE SEQUENCE [LARGE SCALE GENOMIC DNA]</scope>
    <source>
        <strain evidence="8 9">Bristol N2</strain>
    </source>
</reference>
<feature type="domain" description="SKP1 component POZ" evidence="6">
    <location>
        <begin position="25"/>
        <end position="89"/>
    </location>
</feature>
<dbReference type="FunCoup" id="G5EGN7">
    <property type="interactions" value="359"/>
</dbReference>